<evidence type="ECO:0000313" key="3">
    <source>
        <dbReference type="EMBL" id="EWT01870.1"/>
    </source>
</evidence>
<dbReference type="GO" id="GO:0003677">
    <property type="term" value="F:DNA binding"/>
    <property type="evidence" value="ECO:0007669"/>
    <property type="project" value="UniProtKB-KW"/>
</dbReference>
<keyword evidence="3" id="KW-0238">DNA-binding</keyword>
<comment type="caution">
    <text evidence="3">The sequence shown here is derived from an EMBL/GenBank/DDBJ whole genome shotgun (WGS) entry which is preliminary data.</text>
</comment>
<dbReference type="AlphaFoldDB" id="W9G758"/>
<feature type="compositionally biased region" description="Acidic residues" evidence="1">
    <location>
        <begin position="327"/>
        <end position="339"/>
    </location>
</feature>
<sequence>MQDLRFIGVHEDGGHLFLADDQGNRYTVPLDEPLRAAARRDRPRMGQLQMEIGEVRPKDVQSMIRAGMTAEEVAERSGWPVEKVHRYEGPILAERDHVAGLAQQVRLRARGGGAGAPTLGARVTERLRSREIDTTSARWDSRRSEQGAWTVLLLFNAGGRRREASWDFDLMARTVTAVDDEARWLSEDEDSQSPGPIPAPHLAGHASPSDVYDVEAEGGIGSPARRRDGDTVDLMAAMRERSAQRGRRRRPRATEVPGIEHAPEEALPLEPLARDPRTLAPPPAAHTHPEDDPDVRKPGSRPAPSRASGSRTPKPAGRSRSPKVPVDPEDAVAVDDDADANLGDLGADLRADLDGLGNDLDGLRHDLADDDDLDDIDDELVEEPDVFDDVEARVEPARPAARAVPRPSTTRRSGRPSVPSWDDIMFGRRGE</sequence>
<protein>
    <submittedName>
        <fullName evidence="3">DNA-binding protein</fullName>
    </submittedName>
</protein>
<dbReference type="eggNOG" id="ENOG502ZCFK">
    <property type="taxonomic scope" value="Bacteria"/>
</dbReference>
<evidence type="ECO:0000313" key="4">
    <source>
        <dbReference type="Proteomes" id="UP000019489"/>
    </source>
</evidence>
<dbReference type="EMBL" id="AWSA01000016">
    <property type="protein sequence ID" value="EWT01870.1"/>
    <property type="molecule type" value="Genomic_DNA"/>
</dbReference>
<evidence type="ECO:0000256" key="1">
    <source>
        <dbReference type="SAM" id="MobiDB-lite"/>
    </source>
</evidence>
<feature type="region of interest" description="Disordered" evidence="1">
    <location>
        <begin position="185"/>
        <end position="358"/>
    </location>
</feature>
<feature type="compositionally biased region" description="Low complexity" evidence="1">
    <location>
        <begin position="397"/>
        <end position="420"/>
    </location>
</feature>
<name>W9G758_9MICO</name>
<evidence type="ECO:0000259" key="2">
    <source>
        <dbReference type="Pfam" id="PF11268"/>
    </source>
</evidence>
<dbReference type="STRING" id="1386089.N865_12545"/>
<dbReference type="NCBIfam" id="NF040712">
    <property type="entry name" value="SepH"/>
    <property type="match status" value="1"/>
</dbReference>
<dbReference type="InterPro" id="IPR047682">
    <property type="entry name" value="SepH-like"/>
</dbReference>
<dbReference type="RefSeq" id="WP_051510393.1">
    <property type="nucleotide sequence ID" value="NZ_AWSA01000016.1"/>
</dbReference>
<organism evidence="3 4">
    <name type="scientific">Intrasporangium oryzae NRRL B-24470</name>
    <dbReference type="NCBI Taxonomy" id="1386089"/>
    <lineage>
        <taxon>Bacteria</taxon>
        <taxon>Bacillati</taxon>
        <taxon>Actinomycetota</taxon>
        <taxon>Actinomycetes</taxon>
        <taxon>Micrococcales</taxon>
        <taxon>Intrasporangiaceae</taxon>
        <taxon>Intrasporangium</taxon>
    </lineage>
</organism>
<keyword evidence="4" id="KW-1185">Reference proteome</keyword>
<accession>W9G758</accession>
<dbReference type="Pfam" id="PF11268">
    <property type="entry name" value="DUF3071"/>
    <property type="match status" value="1"/>
</dbReference>
<reference evidence="3 4" key="1">
    <citation type="submission" date="2013-08" db="EMBL/GenBank/DDBJ databases">
        <title>Intrasporangium oryzae NRRL B-24470.</title>
        <authorList>
            <person name="Liu H."/>
            <person name="Wang G."/>
        </authorList>
    </citation>
    <scope>NUCLEOTIDE SEQUENCE [LARGE SCALE GENOMIC DNA]</scope>
    <source>
        <strain evidence="3 4">NRRL B-24470</strain>
    </source>
</reference>
<feature type="domain" description="DUF3071" evidence="2">
    <location>
        <begin position="1"/>
        <end position="168"/>
    </location>
</feature>
<dbReference type="InterPro" id="IPR021421">
    <property type="entry name" value="DUF3071"/>
</dbReference>
<dbReference type="Proteomes" id="UP000019489">
    <property type="component" value="Unassembled WGS sequence"/>
</dbReference>
<dbReference type="PATRIC" id="fig|1386089.3.peg.1821"/>
<proteinExistence type="predicted"/>
<feature type="compositionally biased region" description="Basic and acidic residues" evidence="1">
    <location>
        <begin position="287"/>
        <end position="297"/>
    </location>
</feature>
<feature type="compositionally biased region" description="Low complexity" evidence="1">
    <location>
        <begin position="300"/>
        <end position="311"/>
    </location>
</feature>
<feature type="region of interest" description="Disordered" evidence="1">
    <location>
        <begin position="397"/>
        <end position="431"/>
    </location>
</feature>
<gene>
    <name evidence="3" type="ORF">N865_12545</name>
</gene>